<proteinExistence type="predicted"/>
<dbReference type="Pfam" id="PF00379">
    <property type="entry name" value="Chitin_bind_4"/>
    <property type="match status" value="1"/>
</dbReference>
<evidence type="ECO:0000256" key="2">
    <source>
        <dbReference type="PROSITE-ProRule" id="PRU00497"/>
    </source>
</evidence>
<evidence type="ECO:0000256" key="3">
    <source>
        <dbReference type="SAM" id="SignalP"/>
    </source>
</evidence>
<dbReference type="KEGG" id="ccin:107268013"/>
<organism evidence="4 5">
    <name type="scientific">Cephus cinctus</name>
    <name type="common">Wheat stem sawfly</name>
    <dbReference type="NCBI Taxonomy" id="211228"/>
    <lineage>
        <taxon>Eukaryota</taxon>
        <taxon>Metazoa</taxon>
        <taxon>Ecdysozoa</taxon>
        <taxon>Arthropoda</taxon>
        <taxon>Hexapoda</taxon>
        <taxon>Insecta</taxon>
        <taxon>Pterygota</taxon>
        <taxon>Neoptera</taxon>
        <taxon>Endopterygota</taxon>
        <taxon>Hymenoptera</taxon>
        <taxon>Cephoidea</taxon>
        <taxon>Cephidae</taxon>
        <taxon>Cephus</taxon>
    </lineage>
</organism>
<dbReference type="InterPro" id="IPR050468">
    <property type="entry name" value="Cuticle_Struct_Prot"/>
</dbReference>
<protein>
    <submittedName>
        <fullName evidence="5">Larval cuticle protein LCP-17</fullName>
    </submittedName>
</protein>
<feature type="chain" id="PRO_5042515897" evidence="3">
    <location>
        <begin position="18"/>
        <end position="134"/>
    </location>
</feature>
<dbReference type="Proteomes" id="UP000694920">
    <property type="component" value="Unplaced"/>
</dbReference>
<evidence type="ECO:0000256" key="1">
    <source>
        <dbReference type="ARBA" id="ARBA00022460"/>
    </source>
</evidence>
<dbReference type="RefSeq" id="XP_015595822.1">
    <property type="nucleotide sequence ID" value="XM_015740336.2"/>
</dbReference>
<keyword evidence="4" id="KW-1185">Reference proteome</keyword>
<dbReference type="GO" id="GO:0008010">
    <property type="term" value="F:structural constituent of chitin-based larval cuticle"/>
    <property type="evidence" value="ECO:0007669"/>
    <property type="project" value="TreeGrafter"/>
</dbReference>
<dbReference type="PANTHER" id="PTHR10380">
    <property type="entry name" value="CUTICLE PROTEIN"/>
    <property type="match status" value="1"/>
</dbReference>
<keyword evidence="1 2" id="KW-0193">Cuticle</keyword>
<accession>A0AAJ7BX04</accession>
<gene>
    <name evidence="5" type="primary">LOC107268013</name>
</gene>
<dbReference type="InterPro" id="IPR031311">
    <property type="entry name" value="CHIT_BIND_RR_consensus"/>
</dbReference>
<dbReference type="PROSITE" id="PS51155">
    <property type="entry name" value="CHIT_BIND_RR_2"/>
    <property type="match status" value="1"/>
</dbReference>
<dbReference type="PANTHER" id="PTHR10380:SF241">
    <property type="entry name" value="CUTICULAR PROTEIN 47EG-RELATED"/>
    <property type="match status" value="1"/>
</dbReference>
<feature type="signal peptide" evidence="3">
    <location>
        <begin position="1"/>
        <end position="17"/>
    </location>
</feature>
<dbReference type="GeneID" id="107268013"/>
<sequence length="134" mass="14715">MGKLIVFICLIALSVSAEISTSPVAILHQESEVNPDGSFFNVWESENGIKVQEQGTLKHVEDQDVSVVNGDVSWTDNDGKSIHLTYVADENGFQPQGEHIPTPHPMPQSVIRALEYIAAHPYVEKDQKSAETST</sequence>
<dbReference type="InterPro" id="IPR000618">
    <property type="entry name" value="Insect_cuticle"/>
</dbReference>
<evidence type="ECO:0000313" key="4">
    <source>
        <dbReference type="Proteomes" id="UP000694920"/>
    </source>
</evidence>
<keyword evidence="3" id="KW-0732">Signal</keyword>
<reference evidence="5" key="1">
    <citation type="submission" date="2025-08" db="UniProtKB">
        <authorList>
            <consortium name="RefSeq"/>
        </authorList>
    </citation>
    <scope>IDENTIFICATION</scope>
</reference>
<name>A0AAJ7BX04_CEPCN</name>
<dbReference type="AlphaFoldDB" id="A0AAJ7BX04"/>
<dbReference type="GO" id="GO:0062129">
    <property type="term" value="C:chitin-based extracellular matrix"/>
    <property type="evidence" value="ECO:0007669"/>
    <property type="project" value="TreeGrafter"/>
</dbReference>
<evidence type="ECO:0000313" key="5">
    <source>
        <dbReference type="RefSeq" id="XP_015595822.1"/>
    </source>
</evidence>
<dbReference type="PROSITE" id="PS00233">
    <property type="entry name" value="CHIT_BIND_RR_1"/>
    <property type="match status" value="1"/>
</dbReference>